<comment type="caution">
    <text evidence="1">The sequence shown here is derived from an EMBL/GenBank/DDBJ whole genome shotgun (WGS) entry which is preliminary data.</text>
</comment>
<dbReference type="GeneID" id="9378312"/>
<protein>
    <submittedName>
        <fullName evidence="1">Uncharacterized protein</fullName>
    </submittedName>
</protein>
<evidence type="ECO:0000313" key="1">
    <source>
        <dbReference type="EMBL" id="EFI26975.1"/>
    </source>
</evidence>
<dbReference type="RefSeq" id="XP_002910469.1">
    <property type="nucleotide sequence ID" value="XM_002910423.1"/>
</dbReference>
<dbReference type="HOGENOM" id="CLU_2722139_0_0_1"/>
<reference evidence="1 2" key="1">
    <citation type="journal article" date="2010" name="Proc. Natl. Acad. Sci. U.S.A.">
        <title>Insights into evolution of multicellular fungi from the assembled chromosomes of the mushroom Coprinopsis cinerea (Coprinus cinereus).</title>
        <authorList>
            <person name="Stajich J.E."/>
            <person name="Wilke S.K."/>
            <person name="Ahren D."/>
            <person name="Au C.H."/>
            <person name="Birren B.W."/>
            <person name="Borodovsky M."/>
            <person name="Burns C."/>
            <person name="Canback B."/>
            <person name="Casselton L.A."/>
            <person name="Cheng C.K."/>
            <person name="Deng J."/>
            <person name="Dietrich F.S."/>
            <person name="Fargo D.C."/>
            <person name="Farman M.L."/>
            <person name="Gathman A.C."/>
            <person name="Goldberg J."/>
            <person name="Guigo R."/>
            <person name="Hoegger P.J."/>
            <person name="Hooker J.B."/>
            <person name="Huggins A."/>
            <person name="James T.Y."/>
            <person name="Kamada T."/>
            <person name="Kilaru S."/>
            <person name="Kodira C."/>
            <person name="Kues U."/>
            <person name="Kupfer D."/>
            <person name="Kwan H.S."/>
            <person name="Lomsadze A."/>
            <person name="Li W."/>
            <person name="Lilly W.W."/>
            <person name="Ma L.J."/>
            <person name="Mackey A.J."/>
            <person name="Manning G."/>
            <person name="Martin F."/>
            <person name="Muraguchi H."/>
            <person name="Natvig D.O."/>
            <person name="Palmerini H."/>
            <person name="Ramesh M.A."/>
            <person name="Rehmeyer C.J."/>
            <person name="Roe B.A."/>
            <person name="Shenoy N."/>
            <person name="Stanke M."/>
            <person name="Ter-Hovhannisyan V."/>
            <person name="Tunlid A."/>
            <person name="Velagapudi R."/>
            <person name="Vision T.J."/>
            <person name="Zeng Q."/>
            <person name="Zolan M.E."/>
            <person name="Pukkila P.J."/>
        </authorList>
    </citation>
    <scope>NUCLEOTIDE SEQUENCE [LARGE SCALE GENOMIC DNA]</scope>
    <source>
        <strain evidence="2">Okayama-7 / 130 / ATCC MYA-4618 / FGSC 9003</strain>
    </source>
</reference>
<dbReference type="Proteomes" id="UP000001861">
    <property type="component" value="Unassembled WGS sequence"/>
</dbReference>
<organism evidence="1 2">
    <name type="scientific">Coprinopsis cinerea (strain Okayama-7 / 130 / ATCC MYA-4618 / FGSC 9003)</name>
    <name type="common">Inky cap fungus</name>
    <name type="synonym">Hormographiella aspergillata</name>
    <dbReference type="NCBI Taxonomy" id="240176"/>
    <lineage>
        <taxon>Eukaryota</taxon>
        <taxon>Fungi</taxon>
        <taxon>Dikarya</taxon>
        <taxon>Basidiomycota</taxon>
        <taxon>Agaricomycotina</taxon>
        <taxon>Agaricomycetes</taxon>
        <taxon>Agaricomycetidae</taxon>
        <taxon>Agaricales</taxon>
        <taxon>Agaricineae</taxon>
        <taxon>Psathyrellaceae</taxon>
        <taxon>Coprinopsis</taxon>
    </lineage>
</organism>
<dbReference type="AlphaFoldDB" id="D6RPH2"/>
<dbReference type="InParanoid" id="D6RPH2"/>
<name>D6RPH2_COPC7</name>
<evidence type="ECO:0000313" key="2">
    <source>
        <dbReference type="Proteomes" id="UP000001861"/>
    </source>
</evidence>
<keyword evidence="2" id="KW-1185">Reference proteome</keyword>
<dbReference type="VEuPathDB" id="FungiDB:CC1G_15110"/>
<sequence length="72" mass="7982">MSTTRLARFGHKPAFPTICLMPSISQDKGNPNSENNLFHHVHSIYGPLCVHPPARGADSRYLRTNPNATRLA</sequence>
<dbReference type="KEGG" id="cci:CC1G_15110"/>
<gene>
    <name evidence="1" type="ORF">CC1G_15110</name>
</gene>
<accession>D6RPH2</accession>
<dbReference type="EMBL" id="AACS02000009">
    <property type="protein sequence ID" value="EFI26975.1"/>
    <property type="molecule type" value="Genomic_DNA"/>
</dbReference>
<proteinExistence type="predicted"/>